<keyword evidence="2" id="KW-1185">Reference proteome</keyword>
<sequence length="157" mass="16445">MPDRRAFLEAAALVATTPLPGGNDTAADDDPATAECDICGAAKPAGMVDRTTVDPIAPLEADICAVCQFVQNHALADGVCDECGDPAEPGFSIELEYPLGEANLPAFSAWELCGDCVSWIASDIAYRGVDADPEAKETYVDLIDAQHERGADQEGSE</sequence>
<evidence type="ECO:0000313" key="2">
    <source>
        <dbReference type="Proteomes" id="UP001166304"/>
    </source>
</evidence>
<gene>
    <name evidence="1" type="ORF">KTS37_00085</name>
</gene>
<reference evidence="1" key="1">
    <citation type="submission" date="2021-06" db="EMBL/GenBank/DDBJ databases">
        <title>New haloarchaea isolates fom saline soil.</title>
        <authorList>
            <person name="Duran-Viseras A."/>
            <person name="Sanchez-Porro C.S."/>
            <person name="Ventosa A."/>
        </authorList>
    </citation>
    <scope>NUCLEOTIDE SEQUENCE</scope>
    <source>
        <strain evidence="1">JCM 18369</strain>
    </source>
</reference>
<dbReference type="RefSeq" id="WP_162412510.1">
    <property type="nucleotide sequence ID" value="NZ_JAHQXE010000001.1"/>
</dbReference>
<proteinExistence type="predicted"/>
<comment type="caution">
    <text evidence="1">The sequence shown here is derived from an EMBL/GenBank/DDBJ whole genome shotgun (WGS) entry which is preliminary data.</text>
</comment>
<organism evidence="1 2">
    <name type="scientific">Haloarcula salina</name>
    <dbReference type="NCBI Taxonomy" id="1429914"/>
    <lineage>
        <taxon>Archaea</taxon>
        <taxon>Methanobacteriati</taxon>
        <taxon>Methanobacteriota</taxon>
        <taxon>Stenosarchaea group</taxon>
        <taxon>Halobacteria</taxon>
        <taxon>Halobacteriales</taxon>
        <taxon>Haloarculaceae</taxon>
        <taxon>Haloarcula</taxon>
    </lineage>
</organism>
<dbReference type="Proteomes" id="UP001166304">
    <property type="component" value="Unassembled WGS sequence"/>
</dbReference>
<protein>
    <submittedName>
        <fullName evidence="1">Uncharacterized protein</fullName>
    </submittedName>
</protein>
<dbReference type="PROSITE" id="PS51318">
    <property type="entry name" value="TAT"/>
    <property type="match status" value="1"/>
</dbReference>
<accession>A0AA41KH26</accession>
<dbReference type="EMBL" id="JAHQXE010000001">
    <property type="protein sequence ID" value="MBV0900173.1"/>
    <property type="molecule type" value="Genomic_DNA"/>
</dbReference>
<evidence type="ECO:0000313" key="1">
    <source>
        <dbReference type="EMBL" id="MBV0900173.1"/>
    </source>
</evidence>
<name>A0AA41KH26_9EURY</name>
<dbReference type="InterPro" id="IPR006311">
    <property type="entry name" value="TAT_signal"/>
</dbReference>
<dbReference type="AlphaFoldDB" id="A0AA41KH26"/>